<keyword evidence="2" id="KW-0963">Cytoplasm</keyword>
<evidence type="ECO:0000259" key="10">
    <source>
        <dbReference type="PROSITE" id="PS50110"/>
    </source>
</evidence>
<feature type="modified residue" description="4-aspartylphosphate" evidence="8">
    <location>
        <position position="60"/>
    </location>
</feature>
<accession>A0A5D4RBB6</accession>
<dbReference type="SUPFAM" id="SSF52172">
    <property type="entry name" value="CheY-like"/>
    <property type="match status" value="1"/>
</dbReference>
<organism evidence="12 13">
    <name type="scientific">Bacillus infantis</name>
    <dbReference type="NCBI Taxonomy" id="324767"/>
    <lineage>
        <taxon>Bacteria</taxon>
        <taxon>Bacillati</taxon>
        <taxon>Bacillota</taxon>
        <taxon>Bacilli</taxon>
        <taxon>Bacillales</taxon>
        <taxon>Bacillaceae</taxon>
        <taxon>Bacillus</taxon>
    </lineage>
</organism>
<keyword evidence="4" id="KW-0902">Two-component regulatory system</keyword>
<dbReference type="Pfam" id="PF00486">
    <property type="entry name" value="Trans_reg_C"/>
    <property type="match status" value="1"/>
</dbReference>
<evidence type="ECO:0000256" key="5">
    <source>
        <dbReference type="ARBA" id="ARBA00023015"/>
    </source>
</evidence>
<sequence>MKRRESQSLTRILIVDDDQHIAELIEVYLKNEGYEISKAGNGVEALNSFGKSQPDLIILDIMMPEMDGLSFCTQVRKNSQVPILMVSAKVEDMDKIVGLMTGADDYMSKPFNPLELTARVKALLRRANYSQPEKGDAVLQIGPLAIDKQKHHVLAEGNSIKLTSIEFEILYLLARNQGRVFSSEEIFESVWNEPGEGSNKTVMVHISNLREKLEAALPGEKIIHTVWGVGYKIER</sequence>
<dbReference type="InterPro" id="IPR036388">
    <property type="entry name" value="WH-like_DNA-bd_sf"/>
</dbReference>
<evidence type="ECO:0000313" key="12">
    <source>
        <dbReference type="EMBL" id="TYS46852.1"/>
    </source>
</evidence>
<dbReference type="GO" id="GO:0000976">
    <property type="term" value="F:transcription cis-regulatory region binding"/>
    <property type="evidence" value="ECO:0007669"/>
    <property type="project" value="TreeGrafter"/>
</dbReference>
<evidence type="ECO:0000256" key="4">
    <source>
        <dbReference type="ARBA" id="ARBA00023012"/>
    </source>
</evidence>
<feature type="DNA-binding region" description="OmpR/PhoB-type" evidence="9">
    <location>
        <begin position="136"/>
        <end position="235"/>
    </location>
</feature>
<comment type="caution">
    <text evidence="12">The sequence shown here is derived from an EMBL/GenBank/DDBJ whole genome shotgun (WGS) entry which is preliminary data.</text>
</comment>
<dbReference type="Gene3D" id="1.10.10.10">
    <property type="entry name" value="Winged helix-like DNA-binding domain superfamily/Winged helix DNA-binding domain"/>
    <property type="match status" value="1"/>
</dbReference>
<evidence type="ECO:0000259" key="11">
    <source>
        <dbReference type="PROSITE" id="PS51755"/>
    </source>
</evidence>
<dbReference type="CDD" id="cd00383">
    <property type="entry name" value="trans_reg_C"/>
    <property type="match status" value="1"/>
</dbReference>
<dbReference type="SMART" id="SM00448">
    <property type="entry name" value="REC"/>
    <property type="match status" value="1"/>
</dbReference>
<feature type="domain" description="Response regulatory" evidence="10">
    <location>
        <begin position="11"/>
        <end position="124"/>
    </location>
</feature>
<keyword evidence="7" id="KW-0804">Transcription</keyword>
<dbReference type="Proteomes" id="UP000322139">
    <property type="component" value="Unassembled WGS sequence"/>
</dbReference>
<dbReference type="PANTHER" id="PTHR48111">
    <property type="entry name" value="REGULATOR OF RPOS"/>
    <property type="match status" value="1"/>
</dbReference>
<dbReference type="AlphaFoldDB" id="A0A5D4RBB6"/>
<dbReference type="InterPro" id="IPR039420">
    <property type="entry name" value="WalR-like"/>
</dbReference>
<dbReference type="Pfam" id="PF00072">
    <property type="entry name" value="Response_reg"/>
    <property type="match status" value="1"/>
</dbReference>
<evidence type="ECO:0000256" key="2">
    <source>
        <dbReference type="ARBA" id="ARBA00022490"/>
    </source>
</evidence>
<keyword evidence="6 9" id="KW-0238">DNA-binding</keyword>
<dbReference type="PROSITE" id="PS50110">
    <property type="entry name" value="RESPONSE_REGULATORY"/>
    <property type="match status" value="1"/>
</dbReference>
<dbReference type="InterPro" id="IPR011006">
    <property type="entry name" value="CheY-like_superfamily"/>
</dbReference>
<reference evidence="12 13" key="1">
    <citation type="submission" date="2019-08" db="EMBL/GenBank/DDBJ databases">
        <title>Bacillus genomes from the desert of Cuatro Cienegas, Coahuila.</title>
        <authorList>
            <person name="Olmedo-Alvarez G."/>
        </authorList>
    </citation>
    <scope>NUCLEOTIDE SEQUENCE [LARGE SCALE GENOMIC DNA]</scope>
    <source>
        <strain evidence="12 13">CH446_14T</strain>
    </source>
</reference>
<evidence type="ECO:0000313" key="13">
    <source>
        <dbReference type="Proteomes" id="UP000322139"/>
    </source>
</evidence>
<feature type="domain" description="OmpR/PhoB-type" evidence="11">
    <location>
        <begin position="136"/>
        <end position="235"/>
    </location>
</feature>
<evidence type="ECO:0000256" key="8">
    <source>
        <dbReference type="PROSITE-ProRule" id="PRU00169"/>
    </source>
</evidence>
<dbReference type="FunFam" id="1.10.10.10:FF:000018">
    <property type="entry name" value="DNA-binding response regulator ResD"/>
    <property type="match status" value="1"/>
</dbReference>
<gene>
    <name evidence="12" type="ORF">FZD51_15400</name>
</gene>
<dbReference type="InterPro" id="IPR001867">
    <property type="entry name" value="OmpR/PhoB-type_DNA-bd"/>
</dbReference>
<name>A0A5D4RBB6_9BACI</name>
<keyword evidence="3 8" id="KW-0597">Phosphoprotein</keyword>
<dbReference type="GO" id="GO:0005829">
    <property type="term" value="C:cytosol"/>
    <property type="evidence" value="ECO:0007669"/>
    <property type="project" value="TreeGrafter"/>
</dbReference>
<protein>
    <submittedName>
        <fullName evidence="12">Response regulator transcription factor</fullName>
    </submittedName>
</protein>
<dbReference type="CDD" id="cd17574">
    <property type="entry name" value="REC_OmpR"/>
    <property type="match status" value="1"/>
</dbReference>
<dbReference type="Gene3D" id="3.40.50.2300">
    <property type="match status" value="1"/>
</dbReference>
<dbReference type="PROSITE" id="PS51755">
    <property type="entry name" value="OMPR_PHOB"/>
    <property type="match status" value="1"/>
</dbReference>
<proteinExistence type="predicted"/>
<dbReference type="EMBL" id="VTER01000007">
    <property type="protein sequence ID" value="TYS46852.1"/>
    <property type="molecule type" value="Genomic_DNA"/>
</dbReference>
<dbReference type="SUPFAM" id="SSF46894">
    <property type="entry name" value="C-terminal effector domain of the bipartite response regulators"/>
    <property type="match status" value="1"/>
</dbReference>
<evidence type="ECO:0000256" key="7">
    <source>
        <dbReference type="ARBA" id="ARBA00023163"/>
    </source>
</evidence>
<comment type="subcellular location">
    <subcellularLocation>
        <location evidence="1">Cytoplasm</location>
    </subcellularLocation>
</comment>
<dbReference type="InterPro" id="IPR001789">
    <property type="entry name" value="Sig_transdc_resp-reg_receiver"/>
</dbReference>
<dbReference type="SMART" id="SM00862">
    <property type="entry name" value="Trans_reg_C"/>
    <property type="match status" value="1"/>
</dbReference>
<evidence type="ECO:0000256" key="6">
    <source>
        <dbReference type="ARBA" id="ARBA00023125"/>
    </source>
</evidence>
<dbReference type="InterPro" id="IPR016032">
    <property type="entry name" value="Sig_transdc_resp-reg_C-effctor"/>
</dbReference>
<evidence type="ECO:0000256" key="9">
    <source>
        <dbReference type="PROSITE-ProRule" id="PRU01091"/>
    </source>
</evidence>
<dbReference type="RefSeq" id="WP_148975588.1">
    <property type="nucleotide sequence ID" value="NZ_VTER01000007.1"/>
</dbReference>
<dbReference type="Gene3D" id="6.10.250.690">
    <property type="match status" value="1"/>
</dbReference>
<keyword evidence="5" id="KW-0805">Transcription regulation</keyword>
<dbReference type="GO" id="GO:0000156">
    <property type="term" value="F:phosphorelay response regulator activity"/>
    <property type="evidence" value="ECO:0007669"/>
    <property type="project" value="TreeGrafter"/>
</dbReference>
<dbReference type="FunFam" id="3.40.50.2300:FF:000001">
    <property type="entry name" value="DNA-binding response regulator PhoB"/>
    <property type="match status" value="1"/>
</dbReference>
<dbReference type="PANTHER" id="PTHR48111:SF10">
    <property type="entry name" value="STAGE 0 SPORULATION PROTEIN A HOMOLOG"/>
    <property type="match status" value="1"/>
</dbReference>
<dbReference type="GO" id="GO:0032993">
    <property type="term" value="C:protein-DNA complex"/>
    <property type="evidence" value="ECO:0007669"/>
    <property type="project" value="TreeGrafter"/>
</dbReference>
<evidence type="ECO:0000256" key="3">
    <source>
        <dbReference type="ARBA" id="ARBA00022553"/>
    </source>
</evidence>
<dbReference type="GO" id="GO:0006355">
    <property type="term" value="P:regulation of DNA-templated transcription"/>
    <property type="evidence" value="ECO:0007669"/>
    <property type="project" value="InterPro"/>
</dbReference>
<evidence type="ECO:0000256" key="1">
    <source>
        <dbReference type="ARBA" id="ARBA00004496"/>
    </source>
</evidence>